<organism evidence="2">
    <name type="scientific">marine metagenome</name>
    <dbReference type="NCBI Taxonomy" id="408172"/>
    <lineage>
        <taxon>unclassified sequences</taxon>
        <taxon>metagenomes</taxon>
        <taxon>ecological metagenomes</taxon>
    </lineage>
</organism>
<dbReference type="InterPro" id="IPR042095">
    <property type="entry name" value="SUMF_sf"/>
</dbReference>
<feature type="domain" description="Sulfatase-modifying factor enzyme-like" evidence="1">
    <location>
        <begin position="30"/>
        <end position="148"/>
    </location>
</feature>
<name>A0A382NK40_9ZZZZ</name>
<dbReference type="GO" id="GO:0120147">
    <property type="term" value="F:formylglycine-generating oxidase activity"/>
    <property type="evidence" value="ECO:0007669"/>
    <property type="project" value="TreeGrafter"/>
</dbReference>
<dbReference type="InterPro" id="IPR005532">
    <property type="entry name" value="SUMF_dom"/>
</dbReference>
<dbReference type="SUPFAM" id="SSF56436">
    <property type="entry name" value="C-type lectin-like"/>
    <property type="match status" value="1"/>
</dbReference>
<dbReference type="InterPro" id="IPR051043">
    <property type="entry name" value="Sulfatase_Mod_Factor_Kinase"/>
</dbReference>
<dbReference type="Pfam" id="PF03781">
    <property type="entry name" value="FGE-sulfatase"/>
    <property type="match status" value="1"/>
</dbReference>
<reference evidence="2" key="1">
    <citation type="submission" date="2018-05" db="EMBL/GenBank/DDBJ databases">
        <authorList>
            <person name="Lanie J.A."/>
            <person name="Ng W.-L."/>
            <person name="Kazmierczak K.M."/>
            <person name="Andrzejewski T.M."/>
            <person name="Davidsen T.M."/>
            <person name="Wayne K.J."/>
            <person name="Tettelin H."/>
            <person name="Glass J.I."/>
            <person name="Rusch D."/>
            <person name="Podicherti R."/>
            <person name="Tsui H.-C.T."/>
            <person name="Winkler M.E."/>
        </authorList>
    </citation>
    <scope>NUCLEOTIDE SEQUENCE</scope>
</reference>
<evidence type="ECO:0000259" key="1">
    <source>
        <dbReference type="Pfam" id="PF03781"/>
    </source>
</evidence>
<dbReference type="Gene3D" id="3.90.1580.10">
    <property type="entry name" value="paralog of FGE (formylglycine-generating enzyme)"/>
    <property type="match status" value="1"/>
</dbReference>
<proteinExistence type="predicted"/>
<protein>
    <recommendedName>
        <fullName evidence="1">Sulfatase-modifying factor enzyme-like domain-containing protein</fullName>
    </recommendedName>
</protein>
<dbReference type="PANTHER" id="PTHR23150">
    <property type="entry name" value="SULFATASE MODIFYING FACTOR 1, 2"/>
    <property type="match status" value="1"/>
</dbReference>
<gene>
    <name evidence="2" type="ORF">METZ01_LOCUS313529</name>
</gene>
<sequence length="148" mass="16677">MRLFLSLALGIFCFLPSPTLSKTATSISPKGMVLIPEGVYIMGSHESLIELNPVDLLNTDRHALGPENPAHNVGVNSFYVDIYEVSHGDYMEFVKIEKVRKPLFWDNPDFNNYKQPVVGISWKEAQSYCSWKGGRLPTEAEWEKASRG</sequence>
<accession>A0A382NK40</accession>
<evidence type="ECO:0000313" key="2">
    <source>
        <dbReference type="EMBL" id="SVC60675.1"/>
    </source>
</evidence>
<dbReference type="InterPro" id="IPR016187">
    <property type="entry name" value="CTDL_fold"/>
</dbReference>
<dbReference type="AlphaFoldDB" id="A0A382NK40"/>
<dbReference type="EMBL" id="UINC01100539">
    <property type="protein sequence ID" value="SVC60675.1"/>
    <property type="molecule type" value="Genomic_DNA"/>
</dbReference>
<dbReference type="PANTHER" id="PTHR23150:SF19">
    <property type="entry name" value="FORMYLGLYCINE-GENERATING ENZYME"/>
    <property type="match status" value="1"/>
</dbReference>
<feature type="non-terminal residue" evidence="2">
    <location>
        <position position="148"/>
    </location>
</feature>